<protein>
    <recommendedName>
        <fullName evidence="6 7">6-phosphogluconolactonase</fullName>
        <shortName evidence="7">6PGL</shortName>
        <ecNumber evidence="5 7">3.1.1.31</ecNumber>
    </recommendedName>
</protein>
<evidence type="ECO:0000256" key="1">
    <source>
        <dbReference type="ARBA" id="ARBA00000832"/>
    </source>
</evidence>
<dbReference type="CDD" id="cd01400">
    <property type="entry name" value="6PGL"/>
    <property type="match status" value="1"/>
</dbReference>
<keyword evidence="7" id="KW-0378">Hydrolase</keyword>
<name>A0A074VEW1_9NEIS</name>
<evidence type="ECO:0000256" key="2">
    <source>
        <dbReference type="ARBA" id="ARBA00002681"/>
    </source>
</evidence>
<dbReference type="GO" id="GO:0006098">
    <property type="term" value="P:pentose-phosphate shunt"/>
    <property type="evidence" value="ECO:0007669"/>
    <property type="project" value="UniProtKB-UniPathway"/>
</dbReference>
<feature type="domain" description="Glucosamine/galactosamine-6-phosphate isomerase" evidence="8">
    <location>
        <begin position="14"/>
        <end position="223"/>
    </location>
</feature>
<comment type="pathway">
    <text evidence="3 7">Carbohydrate degradation; pentose phosphate pathway; D-ribulose 5-phosphate from D-glucose 6-phosphate (oxidative stage): step 2/3.</text>
</comment>
<organism evidence="9 10">
    <name type="scientific">Snodgrassella alvi SCGC AB-598-J21</name>
    <dbReference type="NCBI Taxonomy" id="1385367"/>
    <lineage>
        <taxon>Bacteria</taxon>
        <taxon>Pseudomonadati</taxon>
        <taxon>Pseudomonadota</taxon>
        <taxon>Betaproteobacteria</taxon>
        <taxon>Neisseriales</taxon>
        <taxon>Neisseriaceae</taxon>
        <taxon>Snodgrassella</taxon>
    </lineage>
</organism>
<dbReference type="InterPro" id="IPR006148">
    <property type="entry name" value="Glc/Gal-6P_isomerase"/>
</dbReference>
<dbReference type="Pfam" id="PF01182">
    <property type="entry name" value="Glucosamine_iso"/>
    <property type="match status" value="1"/>
</dbReference>
<dbReference type="GO" id="GO:0016853">
    <property type="term" value="F:isomerase activity"/>
    <property type="evidence" value="ECO:0007669"/>
    <property type="project" value="UniProtKB-KW"/>
</dbReference>
<reference evidence="9 10" key="1">
    <citation type="journal article" date="2014" name="PLoS Genet.">
        <title>Hidden diversity in honey bee gut symbionts detected by single-cell genomics.</title>
        <authorList>
            <person name="Engel P."/>
            <person name="Stepanauskas R."/>
            <person name="Moran N."/>
        </authorList>
    </citation>
    <scope>NUCLEOTIDE SEQUENCE [LARGE SCALE GENOMIC DNA]</scope>
    <source>
        <strain evidence="9 10">SCGC AB-598-J21</strain>
    </source>
</reference>
<comment type="caution">
    <text evidence="9">The sequence shown here is derived from an EMBL/GenBank/DDBJ whole genome shotgun (WGS) entry which is preliminary data.</text>
</comment>
<evidence type="ECO:0000259" key="8">
    <source>
        <dbReference type="Pfam" id="PF01182"/>
    </source>
</evidence>
<dbReference type="EMBL" id="AVQL01000439">
    <property type="protein sequence ID" value="KEQ01015.1"/>
    <property type="molecule type" value="Genomic_DNA"/>
</dbReference>
<sequence>MNMYQLHLYDTPIAMNTALATAIIANLQNAINLRDCASLAVSGGPNPVELFEILSKAQLAWEKVYITLVDERWVDKHHEDSNERLIHTHLLQNKAKAAHFISLKTVAENPYDGVDEIQARLEQLLPLPIDVLVLGMGDDGHTASLFPHAENLSKGLDMHSERMVIDMKPLTAPHDRISLTLPVILNSKHLYLQLSGRKQQQVLQQALAGINSNDMPIRAVLHQQKLPLQIYLAQ</sequence>
<proteinExistence type="inferred from homology"/>
<gene>
    <name evidence="7" type="primary">pgl</name>
    <name evidence="9" type="ORF">SASC598J21_012320</name>
</gene>
<dbReference type="InterPro" id="IPR037171">
    <property type="entry name" value="NagB/RpiA_transferase-like"/>
</dbReference>
<keyword evidence="9" id="KW-0413">Isomerase</keyword>
<dbReference type="SUPFAM" id="SSF100950">
    <property type="entry name" value="NagB/RpiA/CoA transferase-like"/>
    <property type="match status" value="1"/>
</dbReference>
<dbReference type="AlphaFoldDB" id="A0A074VEW1"/>
<evidence type="ECO:0000256" key="7">
    <source>
        <dbReference type="RuleBase" id="RU365095"/>
    </source>
</evidence>
<evidence type="ECO:0000256" key="5">
    <source>
        <dbReference type="ARBA" id="ARBA00013198"/>
    </source>
</evidence>
<comment type="similarity">
    <text evidence="4 7">Belongs to the glucosamine/galactosamine-6-phosphate isomerase family. 6-phosphogluconolactonase subfamily.</text>
</comment>
<evidence type="ECO:0000256" key="4">
    <source>
        <dbReference type="ARBA" id="ARBA00010662"/>
    </source>
</evidence>
<evidence type="ECO:0000256" key="3">
    <source>
        <dbReference type="ARBA" id="ARBA00004961"/>
    </source>
</evidence>
<dbReference type="GO" id="GO:0017057">
    <property type="term" value="F:6-phosphogluconolactonase activity"/>
    <property type="evidence" value="ECO:0007669"/>
    <property type="project" value="UniProtKB-UniRule"/>
</dbReference>
<dbReference type="Proteomes" id="UP000027644">
    <property type="component" value="Unassembled WGS sequence"/>
</dbReference>
<dbReference type="EC" id="3.1.1.31" evidence="5 7"/>
<comment type="catalytic activity">
    <reaction evidence="1 7">
        <text>6-phospho-D-glucono-1,5-lactone + H2O = 6-phospho-D-gluconate + H(+)</text>
        <dbReference type="Rhea" id="RHEA:12556"/>
        <dbReference type="ChEBI" id="CHEBI:15377"/>
        <dbReference type="ChEBI" id="CHEBI:15378"/>
        <dbReference type="ChEBI" id="CHEBI:57955"/>
        <dbReference type="ChEBI" id="CHEBI:58759"/>
        <dbReference type="EC" id="3.1.1.31"/>
    </reaction>
</comment>
<evidence type="ECO:0000313" key="9">
    <source>
        <dbReference type="EMBL" id="KEQ01015.1"/>
    </source>
</evidence>
<accession>A0A074VEW1</accession>
<dbReference type="NCBIfam" id="TIGR01198">
    <property type="entry name" value="pgl"/>
    <property type="match status" value="1"/>
</dbReference>
<comment type="function">
    <text evidence="2 7">Hydrolysis of 6-phosphogluconolactone to 6-phosphogluconate.</text>
</comment>
<dbReference type="GO" id="GO:0005975">
    <property type="term" value="P:carbohydrate metabolic process"/>
    <property type="evidence" value="ECO:0007669"/>
    <property type="project" value="UniProtKB-UniRule"/>
</dbReference>
<dbReference type="InterPro" id="IPR039104">
    <property type="entry name" value="6PGL"/>
</dbReference>
<dbReference type="PANTHER" id="PTHR11054">
    <property type="entry name" value="6-PHOSPHOGLUCONOLACTONASE"/>
    <property type="match status" value="1"/>
</dbReference>
<dbReference type="Gene3D" id="3.40.50.1360">
    <property type="match status" value="1"/>
</dbReference>
<dbReference type="PANTHER" id="PTHR11054:SF0">
    <property type="entry name" value="6-PHOSPHOGLUCONOLACTONASE"/>
    <property type="match status" value="1"/>
</dbReference>
<dbReference type="InterPro" id="IPR005900">
    <property type="entry name" value="6-phosphogluconolactonase_DevB"/>
</dbReference>
<dbReference type="UniPathway" id="UPA00115">
    <property type="reaction ID" value="UER00409"/>
</dbReference>
<evidence type="ECO:0000256" key="6">
    <source>
        <dbReference type="ARBA" id="ARBA00020337"/>
    </source>
</evidence>
<evidence type="ECO:0000313" key="10">
    <source>
        <dbReference type="Proteomes" id="UP000027644"/>
    </source>
</evidence>